<proteinExistence type="predicted"/>
<name>A0A1M4VWS3_9CLOT</name>
<evidence type="ECO:0000256" key="2">
    <source>
        <dbReference type="ARBA" id="ARBA00022448"/>
    </source>
</evidence>
<dbReference type="RefSeq" id="WP_072895086.1">
    <property type="nucleotide sequence ID" value="NZ_FQVM01000009.1"/>
</dbReference>
<keyword evidence="9" id="KW-1185">Reference proteome</keyword>
<reference evidence="8 9" key="1">
    <citation type="submission" date="2016-11" db="EMBL/GenBank/DDBJ databases">
        <authorList>
            <person name="Jaros S."/>
            <person name="Januszkiewicz K."/>
            <person name="Wedrychowicz H."/>
        </authorList>
    </citation>
    <scope>NUCLEOTIDE SEQUENCE [LARGE SCALE GENOMIC DNA]</scope>
    <source>
        <strain evidence="8 9">DSM 2631</strain>
    </source>
</reference>
<feature type="transmembrane region" description="Helical" evidence="7">
    <location>
        <begin position="85"/>
        <end position="112"/>
    </location>
</feature>
<dbReference type="OrthoDB" id="92719at2"/>
<dbReference type="STRING" id="1533.SAMN05443638_10963"/>
<evidence type="ECO:0000313" key="8">
    <source>
        <dbReference type="EMBL" id="SHE73451.1"/>
    </source>
</evidence>
<feature type="transmembrane region" description="Helical" evidence="7">
    <location>
        <begin position="250"/>
        <end position="274"/>
    </location>
</feature>
<dbReference type="InterPro" id="IPR002293">
    <property type="entry name" value="AA/rel_permease1"/>
</dbReference>
<keyword evidence="3" id="KW-1003">Cell membrane</keyword>
<evidence type="ECO:0000256" key="6">
    <source>
        <dbReference type="ARBA" id="ARBA00023136"/>
    </source>
</evidence>
<dbReference type="PANTHER" id="PTHR42770:SF15">
    <property type="entry name" value="GLUTAMATE_GAMMA-AMINOBUTYRATE ANTIPORTER-RELATED"/>
    <property type="match status" value="1"/>
</dbReference>
<dbReference type="AlphaFoldDB" id="A0A1M4VWS3"/>
<evidence type="ECO:0000256" key="5">
    <source>
        <dbReference type="ARBA" id="ARBA00022989"/>
    </source>
</evidence>
<keyword evidence="4 7" id="KW-0812">Transmembrane</keyword>
<feature type="transmembrane region" description="Helical" evidence="7">
    <location>
        <begin position="368"/>
        <end position="388"/>
    </location>
</feature>
<dbReference type="NCBIfam" id="NF011775">
    <property type="entry name" value="PRK15238.1"/>
    <property type="match status" value="1"/>
</dbReference>
<feature type="transmembrane region" description="Helical" evidence="7">
    <location>
        <begin position="132"/>
        <end position="152"/>
    </location>
</feature>
<comment type="subcellular location">
    <subcellularLocation>
        <location evidence="1">Cell membrane</location>
        <topology evidence="1">Multi-pass membrane protein</topology>
    </subcellularLocation>
</comment>
<feature type="transmembrane region" description="Helical" evidence="7">
    <location>
        <begin position="41"/>
        <end position="64"/>
    </location>
</feature>
<dbReference type="GO" id="GO:0022857">
    <property type="term" value="F:transmembrane transporter activity"/>
    <property type="evidence" value="ECO:0007669"/>
    <property type="project" value="InterPro"/>
</dbReference>
<keyword evidence="2" id="KW-0813">Transport</keyword>
<keyword evidence="5 7" id="KW-1133">Transmembrane helix</keyword>
<feature type="transmembrane region" description="Helical" evidence="7">
    <location>
        <begin position="12"/>
        <end position="29"/>
    </location>
</feature>
<accession>A0A1M4VWS3</accession>
<dbReference type="PIRSF" id="PIRSF006060">
    <property type="entry name" value="AA_transporter"/>
    <property type="match status" value="1"/>
</dbReference>
<dbReference type="GO" id="GO:0005886">
    <property type="term" value="C:plasma membrane"/>
    <property type="evidence" value="ECO:0007669"/>
    <property type="project" value="UniProtKB-SubCell"/>
</dbReference>
<dbReference type="Proteomes" id="UP000184035">
    <property type="component" value="Unassembled WGS sequence"/>
</dbReference>
<evidence type="ECO:0000256" key="3">
    <source>
        <dbReference type="ARBA" id="ARBA00022475"/>
    </source>
</evidence>
<sequence length="505" mass="55697">MTKDKKNKKITLIPLILMMFTSVFGFANMPRSFYLMGYSSIPWYIISAVAFCIPLAFMIAEYGAAFKNEKGGMYSWMEKSVNSKYAFIGTFMWYASFIIWMINISSTIWIPLSNAIFGKDVTSSWSIFGLNSTQTLGLLAMVWVVFVTVISTKGLDKIKKITSLGGIAVTLLNVVLLIGAIFVLILNHGELAEPIKSVCAFFKSPNPDYTSFISTLSFLVFAIFAFGGIELIGSVVDETENPEVVFPKAITIGAITISVGYAIGIFLCGIFTSWGSILSSKDVNMANVAYVVMQNLGYSIGNSLGLQESISILIGAWVARFVGISMFLALTGAFFNATFMPLKQLIEGTPYDLWPGKLGEVRDGMPKFAMKIQCIIVVIMIFLVSFGGEGASQFFAKLVLMTNVAMTLPIAFLAGAFISFKKKKNIERPFEIYKGNFSYKIATFVVTGTVCFANFFTIIEPITKGKYSDSIWMIVGPIFFTIIALVILKIYSKKNKLKDIEEDVA</sequence>
<protein>
    <submittedName>
        <fullName evidence="8">Amino acid/polyamine/organocation transporter, APC superfamily</fullName>
    </submittedName>
</protein>
<dbReference type="Gene3D" id="1.20.1740.10">
    <property type="entry name" value="Amino acid/polyamine transporter I"/>
    <property type="match status" value="1"/>
</dbReference>
<evidence type="ECO:0000256" key="1">
    <source>
        <dbReference type="ARBA" id="ARBA00004651"/>
    </source>
</evidence>
<gene>
    <name evidence="8" type="ORF">SAMN05443638_10963</name>
</gene>
<feature type="transmembrane region" description="Helical" evidence="7">
    <location>
        <begin position="209"/>
        <end position="229"/>
    </location>
</feature>
<dbReference type="InterPro" id="IPR050367">
    <property type="entry name" value="APC_superfamily"/>
</dbReference>
<feature type="transmembrane region" description="Helical" evidence="7">
    <location>
        <begin position="164"/>
        <end position="189"/>
    </location>
</feature>
<evidence type="ECO:0000256" key="7">
    <source>
        <dbReference type="SAM" id="Phobius"/>
    </source>
</evidence>
<evidence type="ECO:0000313" key="9">
    <source>
        <dbReference type="Proteomes" id="UP000184035"/>
    </source>
</evidence>
<keyword evidence="6 7" id="KW-0472">Membrane</keyword>
<dbReference type="EMBL" id="FQVM01000009">
    <property type="protein sequence ID" value="SHE73451.1"/>
    <property type="molecule type" value="Genomic_DNA"/>
</dbReference>
<organism evidence="8 9">
    <name type="scientific">Clostridium fallax</name>
    <dbReference type="NCBI Taxonomy" id="1533"/>
    <lineage>
        <taxon>Bacteria</taxon>
        <taxon>Bacillati</taxon>
        <taxon>Bacillota</taxon>
        <taxon>Clostridia</taxon>
        <taxon>Eubacteriales</taxon>
        <taxon>Clostridiaceae</taxon>
        <taxon>Clostridium</taxon>
    </lineage>
</organism>
<evidence type="ECO:0000256" key="4">
    <source>
        <dbReference type="ARBA" id="ARBA00022692"/>
    </source>
</evidence>
<feature type="transmembrane region" description="Helical" evidence="7">
    <location>
        <begin position="471"/>
        <end position="491"/>
    </location>
</feature>
<feature type="transmembrane region" description="Helical" evidence="7">
    <location>
        <begin position="310"/>
        <end position="335"/>
    </location>
</feature>
<feature type="transmembrane region" description="Helical" evidence="7">
    <location>
        <begin position="394"/>
        <end position="420"/>
    </location>
</feature>
<dbReference type="Pfam" id="PF13520">
    <property type="entry name" value="AA_permease_2"/>
    <property type="match status" value="1"/>
</dbReference>
<feature type="transmembrane region" description="Helical" evidence="7">
    <location>
        <begin position="441"/>
        <end position="459"/>
    </location>
</feature>
<dbReference type="PANTHER" id="PTHR42770">
    <property type="entry name" value="AMINO ACID TRANSPORTER-RELATED"/>
    <property type="match status" value="1"/>
</dbReference>